<keyword evidence="5" id="KW-0547">Nucleotide-binding</keyword>
<dbReference type="Pfam" id="PF00069">
    <property type="entry name" value="Pkinase"/>
    <property type="match status" value="1"/>
</dbReference>
<feature type="compositionally biased region" description="Polar residues" evidence="10">
    <location>
        <begin position="507"/>
        <end position="546"/>
    </location>
</feature>
<evidence type="ECO:0000256" key="5">
    <source>
        <dbReference type="ARBA" id="ARBA00022741"/>
    </source>
</evidence>
<dbReference type="SMART" id="SM00220">
    <property type="entry name" value="S_TKc"/>
    <property type="match status" value="1"/>
</dbReference>
<keyword evidence="7" id="KW-0067">ATP-binding</keyword>
<gene>
    <name evidence="13" type="ORF">AYI70_g4961</name>
</gene>
<dbReference type="InterPro" id="IPR029458">
    <property type="entry name" value="Ras-bd_By2"/>
</dbReference>
<evidence type="ECO:0000313" key="14">
    <source>
        <dbReference type="Proteomes" id="UP000187283"/>
    </source>
</evidence>
<dbReference type="Gene3D" id="1.10.150.50">
    <property type="entry name" value="Transcription Factor, Ets-1"/>
    <property type="match status" value="1"/>
</dbReference>
<keyword evidence="3" id="KW-0723">Serine/threonine-protein kinase</keyword>
<feature type="region of interest" description="Disordered" evidence="10">
    <location>
        <begin position="390"/>
        <end position="422"/>
    </location>
</feature>
<evidence type="ECO:0000256" key="9">
    <source>
        <dbReference type="ARBA" id="ARBA00048329"/>
    </source>
</evidence>
<sequence>MDKNSSSHFFPFEWTETQVQDWLNSLGYEKYSRTFYENKINGEALLELNYNFLKDLEIATVGDRVKINSAIIKLRESFLENLNKHQFKLPEHSHLQNKRYSVINDSYLQDLPKEKSSHFNDNHTNFFNKNKFGDRFDPSSNNISSTPSSKFSSDSSPNNFSASSSQALETSTRVDSKNVLNISTNHTSNSSDFKSSDNFYNADIFGFASPINFSKNVFDDSLFDTSKKKVFDSDSKKSDSNLTSSKQENLGQEIESMKSISVIGPNGEVKLVGVEASESGKDILYSVLSSFGLMGDRDKDKYAIFHVSGEQGGARMLSHDQLFKMCTESGFSRTEKLFLKKRHQLTIVPPSAQRDAELQRAIEKFETILPPPPNSSSPFKQNQFFSSSSSKYSRYSKAPNSSNNKIKSLPKNSTSGSKQQQLQHKMSTLLFNQNSPHLSIKGVGSIEKIHSFFGQRPPSEQVHNNLAMFFPGNEARARNSIMRRNQNIPKEHYSSKVYNDKRMNHSIHGSSRSAQNGPYPSSKMSRFRSLKNSSNNNASGPFLSTNRFQDSFEESNEYISENSSSSYTSSLDDNSIIQNESISSSFEDLPQFTSELEHESPNRSTNNKRGSIQQIYQDLTSPMAKNFTENTVAPISELVTNDYKVPKFEIVNSPNEDKKGVSESAAVSWIKGAPIASGSFGSVYYGIHTKTGVIMAVKQVDLPSADFESDPRKHKMVNALKSEIKLLQTFEHKNIVQYLGYESTAESLFIFLEYVPGGSVSSALMSFGSFPESLVKFYISQTLEGLVYLHERNIIHCDIKGGNVLIDNSGMVKISDFGISKKVDEVMFSANNRASLQGSVFWMAPEIVKDSNYTQKCDIWSLGCLSIEMITGKHPYPEYDQFQALLKVSIL</sequence>
<dbReference type="Gene3D" id="3.10.20.90">
    <property type="entry name" value="Phosphatidylinositol 3-kinase Catalytic Subunit, Chain A, domain 1"/>
    <property type="match status" value="1"/>
</dbReference>
<protein>
    <recommendedName>
        <fullName evidence="2">mitogen-activated protein kinase kinase kinase</fullName>
        <ecNumber evidence="2">2.7.11.25</ecNumber>
    </recommendedName>
</protein>
<feature type="domain" description="Protein kinase" evidence="11">
    <location>
        <begin position="669"/>
        <end position="891"/>
    </location>
</feature>
<dbReference type="SMART" id="SM00454">
    <property type="entry name" value="SAM"/>
    <property type="match status" value="1"/>
</dbReference>
<feature type="domain" description="SAM" evidence="12">
    <location>
        <begin position="14"/>
        <end position="77"/>
    </location>
</feature>
<dbReference type="PROSITE" id="PS50011">
    <property type="entry name" value="PROTEIN_KINASE_DOM"/>
    <property type="match status" value="1"/>
</dbReference>
<dbReference type="InterPro" id="IPR008271">
    <property type="entry name" value="Ser/Thr_kinase_AS"/>
</dbReference>
<evidence type="ECO:0000256" key="10">
    <source>
        <dbReference type="SAM" id="MobiDB-lite"/>
    </source>
</evidence>
<dbReference type="GO" id="GO:0005524">
    <property type="term" value="F:ATP binding"/>
    <property type="evidence" value="ECO:0007669"/>
    <property type="project" value="UniProtKB-KW"/>
</dbReference>
<dbReference type="InterPro" id="IPR013761">
    <property type="entry name" value="SAM/pointed_sf"/>
</dbReference>
<dbReference type="Pfam" id="PF14847">
    <property type="entry name" value="Ras_bdg_2"/>
    <property type="match status" value="1"/>
</dbReference>
<dbReference type="EMBL" id="LSSN01001586">
    <property type="protein sequence ID" value="OMJ19065.1"/>
    <property type="molecule type" value="Genomic_DNA"/>
</dbReference>
<dbReference type="PROSITE" id="PS50105">
    <property type="entry name" value="SAM_DOMAIN"/>
    <property type="match status" value="1"/>
</dbReference>
<dbReference type="AlphaFoldDB" id="A0A1R1XWU5"/>
<dbReference type="Proteomes" id="UP000187283">
    <property type="component" value="Unassembled WGS sequence"/>
</dbReference>
<proteinExistence type="inferred from homology"/>
<comment type="similarity">
    <text evidence="1">Belongs to the protein kinase superfamily. STE Ser/Thr protein kinase family. MAP kinase kinase kinase subfamily.</text>
</comment>
<evidence type="ECO:0000313" key="13">
    <source>
        <dbReference type="EMBL" id="OMJ19065.1"/>
    </source>
</evidence>
<feature type="region of interest" description="Disordered" evidence="10">
    <location>
        <begin position="506"/>
        <end position="546"/>
    </location>
</feature>
<dbReference type="Pfam" id="PF00536">
    <property type="entry name" value="SAM_1"/>
    <property type="match status" value="1"/>
</dbReference>
<keyword evidence="4" id="KW-0808">Transferase</keyword>
<evidence type="ECO:0000256" key="8">
    <source>
        <dbReference type="ARBA" id="ARBA00047559"/>
    </source>
</evidence>
<evidence type="ECO:0000256" key="7">
    <source>
        <dbReference type="ARBA" id="ARBA00022840"/>
    </source>
</evidence>
<accession>A0A1R1XWU5</accession>
<evidence type="ECO:0000259" key="11">
    <source>
        <dbReference type="PROSITE" id="PS50011"/>
    </source>
</evidence>
<evidence type="ECO:0000259" key="12">
    <source>
        <dbReference type="PROSITE" id="PS50105"/>
    </source>
</evidence>
<dbReference type="Gene3D" id="1.10.510.10">
    <property type="entry name" value="Transferase(Phosphotransferase) domain 1"/>
    <property type="match status" value="1"/>
</dbReference>
<feature type="region of interest" description="Disordered" evidence="10">
    <location>
        <begin position="143"/>
        <end position="173"/>
    </location>
</feature>
<dbReference type="PANTHER" id="PTHR11584:SF369">
    <property type="entry name" value="MITOGEN-ACTIVATED PROTEIN KINASE KINASE KINASE 19-RELATED"/>
    <property type="match status" value="1"/>
</dbReference>
<dbReference type="GO" id="GO:0004709">
    <property type="term" value="F:MAP kinase kinase kinase activity"/>
    <property type="evidence" value="ECO:0007669"/>
    <property type="project" value="UniProtKB-EC"/>
</dbReference>
<dbReference type="STRING" id="133412.A0A1R1XWU5"/>
<evidence type="ECO:0000256" key="4">
    <source>
        <dbReference type="ARBA" id="ARBA00022679"/>
    </source>
</evidence>
<evidence type="ECO:0000256" key="1">
    <source>
        <dbReference type="ARBA" id="ARBA00006529"/>
    </source>
</evidence>
<dbReference type="OrthoDB" id="266718at2759"/>
<dbReference type="InterPro" id="IPR011009">
    <property type="entry name" value="Kinase-like_dom_sf"/>
</dbReference>
<evidence type="ECO:0000256" key="3">
    <source>
        <dbReference type="ARBA" id="ARBA00022527"/>
    </source>
</evidence>
<dbReference type="SUPFAM" id="SSF56112">
    <property type="entry name" value="Protein kinase-like (PK-like)"/>
    <property type="match status" value="1"/>
</dbReference>
<evidence type="ECO:0000256" key="2">
    <source>
        <dbReference type="ARBA" id="ARBA00012406"/>
    </source>
</evidence>
<reference evidence="13 14" key="1">
    <citation type="submission" date="2017-01" db="EMBL/GenBank/DDBJ databases">
        <authorList>
            <person name="Mah S.A."/>
            <person name="Swanson W.J."/>
            <person name="Moy G.W."/>
            <person name="Vacquier V.D."/>
        </authorList>
    </citation>
    <scope>NUCLEOTIDE SEQUENCE [LARGE SCALE GENOMIC DNA]</scope>
    <source>
        <strain evidence="13 14">GSMNP</strain>
    </source>
</reference>
<name>A0A1R1XWU5_9FUNG</name>
<dbReference type="SUPFAM" id="SSF47769">
    <property type="entry name" value="SAM/Pointed domain"/>
    <property type="match status" value="1"/>
</dbReference>
<dbReference type="InterPro" id="IPR001660">
    <property type="entry name" value="SAM"/>
</dbReference>
<feature type="region of interest" description="Disordered" evidence="10">
    <location>
        <begin position="231"/>
        <end position="250"/>
    </location>
</feature>
<dbReference type="PROSITE" id="PS00108">
    <property type="entry name" value="PROTEIN_KINASE_ST"/>
    <property type="match status" value="1"/>
</dbReference>
<dbReference type="EC" id="2.7.11.25" evidence="2"/>
<keyword evidence="14" id="KW-1185">Reference proteome</keyword>
<keyword evidence="6 13" id="KW-0418">Kinase</keyword>
<comment type="catalytic activity">
    <reaction evidence="8">
        <text>L-threonyl-[protein] + ATP = O-phospho-L-threonyl-[protein] + ADP + H(+)</text>
        <dbReference type="Rhea" id="RHEA:46608"/>
        <dbReference type="Rhea" id="RHEA-COMP:11060"/>
        <dbReference type="Rhea" id="RHEA-COMP:11605"/>
        <dbReference type="ChEBI" id="CHEBI:15378"/>
        <dbReference type="ChEBI" id="CHEBI:30013"/>
        <dbReference type="ChEBI" id="CHEBI:30616"/>
        <dbReference type="ChEBI" id="CHEBI:61977"/>
        <dbReference type="ChEBI" id="CHEBI:456216"/>
        <dbReference type="EC" id="2.7.11.25"/>
    </reaction>
</comment>
<organism evidence="13 14">
    <name type="scientific">Smittium culicis</name>
    <dbReference type="NCBI Taxonomy" id="133412"/>
    <lineage>
        <taxon>Eukaryota</taxon>
        <taxon>Fungi</taxon>
        <taxon>Fungi incertae sedis</taxon>
        <taxon>Zoopagomycota</taxon>
        <taxon>Kickxellomycotina</taxon>
        <taxon>Harpellomycetes</taxon>
        <taxon>Harpellales</taxon>
        <taxon>Legeriomycetaceae</taxon>
        <taxon>Smittium</taxon>
    </lineage>
</organism>
<dbReference type="PANTHER" id="PTHR11584">
    <property type="entry name" value="SERINE/THREONINE PROTEIN KINASE"/>
    <property type="match status" value="1"/>
</dbReference>
<feature type="compositionally biased region" description="Low complexity" evidence="10">
    <location>
        <begin position="143"/>
        <end position="165"/>
    </location>
</feature>
<feature type="compositionally biased region" description="Polar residues" evidence="10">
    <location>
        <begin position="398"/>
        <end position="422"/>
    </location>
</feature>
<comment type="catalytic activity">
    <reaction evidence="9">
        <text>L-seryl-[protein] + ATP = O-phospho-L-seryl-[protein] + ADP + H(+)</text>
        <dbReference type="Rhea" id="RHEA:17989"/>
        <dbReference type="Rhea" id="RHEA-COMP:9863"/>
        <dbReference type="Rhea" id="RHEA-COMP:11604"/>
        <dbReference type="ChEBI" id="CHEBI:15378"/>
        <dbReference type="ChEBI" id="CHEBI:29999"/>
        <dbReference type="ChEBI" id="CHEBI:30616"/>
        <dbReference type="ChEBI" id="CHEBI:83421"/>
        <dbReference type="ChEBI" id="CHEBI:456216"/>
        <dbReference type="EC" id="2.7.11.25"/>
    </reaction>
</comment>
<comment type="caution">
    <text evidence="13">The sequence shown here is derived from an EMBL/GenBank/DDBJ whole genome shotgun (WGS) entry which is preliminary data.</text>
</comment>
<dbReference type="InterPro" id="IPR000719">
    <property type="entry name" value="Prot_kinase_dom"/>
</dbReference>
<evidence type="ECO:0000256" key="6">
    <source>
        <dbReference type="ARBA" id="ARBA00022777"/>
    </source>
</evidence>
<dbReference type="FunFam" id="3.30.200.20:FF:000387">
    <property type="entry name" value="Serine/threonine-protein kinase STE11"/>
    <property type="match status" value="1"/>
</dbReference>